<comment type="caution">
    <text evidence="2">The sequence shown here is derived from an EMBL/GenBank/DDBJ whole genome shotgun (WGS) entry which is preliminary data.</text>
</comment>
<accession>A0AAW0BJR6</accession>
<dbReference type="AlphaFoldDB" id="A0AAW0BJR6"/>
<evidence type="ECO:0000313" key="3">
    <source>
        <dbReference type="Proteomes" id="UP001362999"/>
    </source>
</evidence>
<dbReference type="EMBL" id="JAWWNJ010000030">
    <property type="protein sequence ID" value="KAK7027096.1"/>
    <property type="molecule type" value="Genomic_DNA"/>
</dbReference>
<protein>
    <submittedName>
        <fullName evidence="2">Uncharacterized protein</fullName>
    </submittedName>
</protein>
<keyword evidence="3" id="KW-1185">Reference proteome</keyword>
<feature type="non-terminal residue" evidence="2">
    <location>
        <position position="1"/>
    </location>
</feature>
<name>A0AAW0BJR6_9AGAR</name>
<reference evidence="2 3" key="1">
    <citation type="journal article" date="2024" name="J Genomics">
        <title>Draft genome sequencing and assembly of Favolaschia claudopus CIRM-BRFM 2984 isolated from oak limbs.</title>
        <authorList>
            <person name="Navarro D."/>
            <person name="Drula E."/>
            <person name="Chaduli D."/>
            <person name="Cazenave R."/>
            <person name="Ahrendt S."/>
            <person name="Wang J."/>
            <person name="Lipzen A."/>
            <person name="Daum C."/>
            <person name="Barry K."/>
            <person name="Grigoriev I.V."/>
            <person name="Favel A."/>
            <person name="Rosso M.N."/>
            <person name="Martin F."/>
        </authorList>
    </citation>
    <scope>NUCLEOTIDE SEQUENCE [LARGE SCALE GENOMIC DNA]</scope>
    <source>
        <strain evidence="2 3">CIRM-BRFM 2984</strain>
    </source>
</reference>
<dbReference type="Proteomes" id="UP001362999">
    <property type="component" value="Unassembled WGS sequence"/>
</dbReference>
<proteinExistence type="predicted"/>
<dbReference type="EMBL" id="JAWWNJ010000038">
    <property type="protein sequence ID" value="KAK7021470.1"/>
    <property type="molecule type" value="Genomic_DNA"/>
</dbReference>
<organism evidence="2 3">
    <name type="scientific">Favolaschia claudopus</name>
    <dbReference type="NCBI Taxonomy" id="2862362"/>
    <lineage>
        <taxon>Eukaryota</taxon>
        <taxon>Fungi</taxon>
        <taxon>Dikarya</taxon>
        <taxon>Basidiomycota</taxon>
        <taxon>Agaricomycotina</taxon>
        <taxon>Agaricomycetes</taxon>
        <taxon>Agaricomycetidae</taxon>
        <taxon>Agaricales</taxon>
        <taxon>Marasmiineae</taxon>
        <taxon>Mycenaceae</taxon>
        <taxon>Favolaschia</taxon>
    </lineage>
</organism>
<evidence type="ECO:0000313" key="1">
    <source>
        <dbReference type="EMBL" id="KAK7021470.1"/>
    </source>
</evidence>
<evidence type="ECO:0000313" key="2">
    <source>
        <dbReference type="EMBL" id="KAK7027096.1"/>
    </source>
</evidence>
<gene>
    <name evidence="2" type="ORF">R3P38DRAFT_2527025</name>
    <name evidence="1" type="ORF">R3P38DRAFT_2533440</name>
</gene>
<sequence>SFGGLLPGCTSCQMNVSSDGFDLAHFIGSHQGAWHTDIGDDWTRWTLVTMLLNLPPGSDPGAFCLGRCGLYVREADAWIVFLVFRGNDLHSGFAPTTPPVAVEDVNKLVNAAGPNRVVYVSYPSRVATTRAGSMSMSPPTNFWNSGSMSAAKTEQRHFTDTSSTQIFGGLETKANRLAREAAYSFANALTHSGIQLDITLTDLMQRMTYRCDNGQTKTIGPPPFDITHQAVEMNRWWRFYEWHRNLCNKYLIRITKSFAMHKHKSKQLKLRPTCTPMLISTKRNQCCCSTFVNLLSSSIGTTTELHPLRSHGPSYRHSPAIWVFCRLESRSSVWQYDASASASIYVWP</sequence>